<dbReference type="Gene3D" id="3.40.30.10">
    <property type="entry name" value="Glutaredoxin"/>
    <property type="match status" value="1"/>
</dbReference>
<reference evidence="3 4" key="1">
    <citation type="journal article" date="2018" name="Nat. Biotechnol.">
        <title>A standardized bacterial taxonomy based on genome phylogeny substantially revises the tree of life.</title>
        <authorList>
            <person name="Parks D.H."/>
            <person name="Chuvochina M."/>
            <person name="Waite D.W."/>
            <person name="Rinke C."/>
            <person name="Skarshewski A."/>
            <person name="Chaumeil P.A."/>
            <person name="Hugenholtz P."/>
        </authorList>
    </citation>
    <scope>NUCLEOTIDE SEQUENCE [LARGE SCALE GENOMIC DNA]</scope>
    <source>
        <strain evidence="3">UBA8733</strain>
    </source>
</reference>
<dbReference type="SFLD" id="SFLDG01200">
    <property type="entry name" value="SUF1.1"/>
    <property type="match status" value="1"/>
</dbReference>
<proteinExistence type="predicted"/>
<dbReference type="Pfam" id="PF17172">
    <property type="entry name" value="GST_N_4"/>
    <property type="match status" value="1"/>
</dbReference>
<dbReference type="InterPro" id="IPR036249">
    <property type="entry name" value="Thioredoxin-like_sf"/>
</dbReference>
<dbReference type="InterPro" id="IPR050931">
    <property type="entry name" value="Mito_Protein_Transport_Metaxin"/>
</dbReference>
<evidence type="ECO:0000259" key="2">
    <source>
        <dbReference type="Pfam" id="PF17172"/>
    </source>
</evidence>
<dbReference type="SFLD" id="SFLDS00019">
    <property type="entry name" value="Glutathione_Transferase_(cytos"/>
    <property type="match status" value="1"/>
</dbReference>
<dbReference type="SFLD" id="SFLDG01180">
    <property type="entry name" value="SUF1"/>
    <property type="match status" value="1"/>
</dbReference>
<dbReference type="SUPFAM" id="SSF47616">
    <property type="entry name" value="GST C-terminal domain-like"/>
    <property type="match status" value="1"/>
</dbReference>
<dbReference type="InterPro" id="IPR040079">
    <property type="entry name" value="Glutathione_S-Trfase"/>
</dbReference>
<dbReference type="PANTHER" id="PTHR12289">
    <property type="entry name" value="METAXIN RELATED"/>
    <property type="match status" value="1"/>
</dbReference>
<dbReference type="CDD" id="cd03193">
    <property type="entry name" value="GST_C_Metaxin"/>
    <property type="match status" value="1"/>
</dbReference>
<dbReference type="Proteomes" id="UP000259610">
    <property type="component" value="Unassembled WGS sequence"/>
</dbReference>
<evidence type="ECO:0000259" key="1">
    <source>
        <dbReference type="Pfam" id="PF17171"/>
    </source>
</evidence>
<keyword evidence="3" id="KW-0808">Transferase</keyword>
<feature type="domain" description="Thioredoxin-like fold" evidence="2">
    <location>
        <begin position="38"/>
        <end position="134"/>
    </location>
</feature>
<gene>
    <name evidence="3" type="ORF">DCG58_06190</name>
</gene>
<evidence type="ECO:0000313" key="3">
    <source>
        <dbReference type="EMBL" id="HAE26730.1"/>
    </source>
</evidence>
<accession>A0A3B9GWD1</accession>
<dbReference type="Gene3D" id="1.20.1050.10">
    <property type="match status" value="1"/>
</dbReference>
<dbReference type="Pfam" id="PF17171">
    <property type="entry name" value="GST_C_6"/>
    <property type="match status" value="1"/>
</dbReference>
<sequence>MLSVAPRYQALITTRTRRKTMITLYGWGPMFDCPSPSPFVMKADIQLQMLGVDFTRAIADLDAVPKHKAPYVIDDGQLIEDSNFIRIHFETKLGKGLYDGFSGKDIALSWALERMAEGQLSKIMAYERWMKDDNFNKGPAQFFIDVPAPARPVVLKEVREGVAASHMGEGTGRFTEAERMQLADWDIGAIALQLGEQDYLLGEAPTCADAAVAAVLIACATEFFDTPLSGLVHKHPNLVAYTDRMKARYFAHAAWPAWPAAMTEPA</sequence>
<dbReference type="InterPro" id="IPR036282">
    <property type="entry name" value="Glutathione-S-Trfase_C_sf"/>
</dbReference>
<protein>
    <submittedName>
        <fullName evidence="3">Glutathione S-transferase</fullName>
    </submittedName>
</protein>
<dbReference type="InterPro" id="IPR026928">
    <property type="entry name" value="FAX/IsoI-like"/>
</dbReference>
<dbReference type="InterPro" id="IPR012336">
    <property type="entry name" value="Thioredoxin-like_fold"/>
</dbReference>
<comment type="caution">
    <text evidence="3">The sequence shown here is derived from an EMBL/GenBank/DDBJ whole genome shotgun (WGS) entry which is preliminary data.</text>
</comment>
<dbReference type="PANTHER" id="PTHR12289:SF41">
    <property type="entry name" value="FAILED AXON CONNECTIONS-RELATED"/>
    <property type="match status" value="1"/>
</dbReference>
<evidence type="ECO:0000313" key="4">
    <source>
        <dbReference type="Proteomes" id="UP000259610"/>
    </source>
</evidence>
<dbReference type="AlphaFoldDB" id="A0A3B9GWD1"/>
<dbReference type="GO" id="GO:0016740">
    <property type="term" value="F:transferase activity"/>
    <property type="evidence" value="ECO:0007669"/>
    <property type="project" value="UniProtKB-KW"/>
</dbReference>
<dbReference type="EMBL" id="DMAN01000133">
    <property type="protein sequence ID" value="HAE26730.1"/>
    <property type="molecule type" value="Genomic_DNA"/>
</dbReference>
<dbReference type="SUPFAM" id="SSF52833">
    <property type="entry name" value="Thioredoxin-like"/>
    <property type="match status" value="1"/>
</dbReference>
<feature type="domain" description="Metaxin glutathione S-transferase" evidence="1">
    <location>
        <begin position="186"/>
        <end position="245"/>
    </location>
</feature>
<name>A0A3B9GWD1_9PROT</name>
<dbReference type="InterPro" id="IPR033468">
    <property type="entry name" value="Metaxin_GST"/>
</dbReference>
<organism evidence="3 4">
    <name type="scientific">Hyphomonas adhaerens</name>
    <dbReference type="NCBI Taxonomy" id="81029"/>
    <lineage>
        <taxon>Bacteria</taxon>
        <taxon>Pseudomonadati</taxon>
        <taxon>Pseudomonadota</taxon>
        <taxon>Alphaproteobacteria</taxon>
        <taxon>Hyphomonadales</taxon>
        <taxon>Hyphomonadaceae</taxon>
        <taxon>Hyphomonas</taxon>
    </lineage>
</organism>